<dbReference type="Gene3D" id="3.30.360.10">
    <property type="entry name" value="Dihydrodipicolinate Reductase, domain 2"/>
    <property type="match status" value="1"/>
</dbReference>
<name>X0Y959_9ZZZZ</name>
<keyword evidence="1" id="KW-0560">Oxidoreductase</keyword>
<evidence type="ECO:0000256" key="1">
    <source>
        <dbReference type="ARBA" id="ARBA00023002"/>
    </source>
</evidence>
<dbReference type="PANTHER" id="PTHR42840:SF3">
    <property type="entry name" value="BINDING ROSSMANN FOLD OXIDOREDUCTASE, PUTATIVE (AFU_ORTHOLOGUE AFUA_2G10240)-RELATED"/>
    <property type="match status" value="1"/>
</dbReference>
<evidence type="ECO:0000313" key="3">
    <source>
        <dbReference type="EMBL" id="GAG52340.1"/>
    </source>
</evidence>
<comment type="caution">
    <text evidence="3">The sequence shown here is derived from an EMBL/GenBank/DDBJ whole genome shotgun (WGS) entry which is preliminary data.</text>
</comment>
<protein>
    <recommendedName>
        <fullName evidence="2">Gfo/Idh/MocA-like oxidoreductase C-terminal domain-containing protein</fullName>
    </recommendedName>
</protein>
<dbReference type="PANTHER" id="PTHR42840">
    <property type="entry name" value="NAD(P)-BINDING ROSSMANN-FOLD SUPERFAMILY PROTEIN-RELATED"/>
    <property type="match status" value="1"/>
</dbReference>
<dbReference type="AlphaFoldDB" id="X0Y959"/>
<dbReference type="GO" id="GO:0016491">
    <property type="term" value="F:oxidoreductase activity"/>
    <property type="evidence" value="ECO:0007669"/>
    <property type="project" value="UniProtKB-KW"/>
</dbReference>
<dbReference type="Pfam" id="PF02894">
    <property type="entry name" value="GFO_IDH_MocA_C"/>
    <property type="match status" value="1"/>
</dbReference>
<dbReference type="SUPFAM" id="SSF55347">
    <property type="entry name" value="Glyceraldehyde-3-phosphate dehydrogenase-like, C-terminal domain"/>
    <property type="match status" value="1"/>
</dbReference>
<feature type="domain" description="Gfo/Idh/MocA-like oxidoreductase C-terminal" evidence="2">
    <location>
        <begin position="6"/>
        <end position="201"/>
    </location>
</feature>
<reference evidence="3" key="1">
    <citation type="journal article" date="2014" name="Front. Microbiol.">
        <title>High frequency of phylogenetically diverse reductive dehalogenase-homologous genes in deep subseafloor sedimentary metagenomes.</title>
        <authorList>
            <person name="Kawai M."/>
            <person name="Futagami T."/>
            <person name="Toyoda A."/>
            <person name="Takaki Y."/>
            <person name="Nishi S."/>
            <person name="Hori S."/>
            <person name="Arai W."/>
            <person name="Tsubouchi T."/>
            <person name="Morono Y."/>
            <person name="Uchiyama I."/>
            <person name="Ito T."/>
            <person name="Fujiyama A."/>
            <person name="Inagaki F."/>
            <person name="Takami H."/>
        </authorList>
    </citation>
    <scope>NUCLEOTIDE SEQUENCE</scope>
    <source>
        <strain evidence="3">Expedition CK06-06</strain>
    </source>
</reference>
<feature type="non-terminal residue" evidence="3">
    <location>
        <position position="1"/>
    </location>
</feature>
<sequence length="202" mass="22292">ALFSAKKEVDKGSIGKPLVFKAVSRDPEGPPLEYARVSGGLFVDSAIHDIDLARWFMGSEVEKVYAEGRVLIYPEYKEFGDVDVAFTTLTFKNGSLGSIENSRRSGYGYDTRVEIVGSEGTLQVGYLRSRRFFRLNKSGVSHDVVPSWMERFSGAFVHELQHFVDCVMDNKTPLVTGIDGKKALEIALAATKSCQKGISITL</sequence>
<dbReference type="InterPro" id="IPR004104">
    <property type="entry name" value="Gfo/Idh/MocA-like_OxRdtase_C"/>
</dbReference>
<proteinExistence type="predicted"/>
<organism evidence="3">
    <name type="scientific">marine sediment metagenome</name>
    <dbReference type="NCBI Taxonomy" id="412755"/>
    <lineage>
        <taxon>unclassified sequences</taxon>
        <taxon>metagenomes</taxon>
        <taxon>ecological metagenomes</taxon>
    </lineage>
</organism>
<accession>X0Y959</accession>
<gene>
    <name evidence="3" type="ORF">S01H1_77690</name>
</gene>
<evidence type="ECO:0000259" key="2">
    <source>
        <dbReference type="Pfam" id="PF02894"/>
    </source>
</evidence>
<dbReference type="EMBL" id="BARS01052235">
    <property type="protein sequence ID" value="GAG52340.1"/>
    <property type="molecule type" value="Genomic_DNA"/>
</dbReference>